<feature type="chain" id="PRO_5025450930" evidence="2">
    <location>
        <begin position="18"/>
        <end position="419"/>
    </location>
</feature>
<evidence type="ECO:0000256" key="2">
    <source>
        <dbReference type="SAM" id="SignalP"/>
    </source>
</evidence>
<evidence type="ECO:0000256" key="1">
    <source>
        <dbReference type="SAM" id="MobiDB-lite"/>
    </source>
</evidence>
<gene>
    <name evidence="3" type="ORF">HaLaN_15491</name>
</gene>
<keyword evidence="2" id="KW-0732">Signal</keyword>
<evidence type="ECO:0000313" key="3">
    <source>
        <dbReference type="EMBL" id="GFH18651.1"/>
    </source>
</evidence>
<sequence>MSWLCWWRGCPAASCRAWTLACLLPWAMRPCPFSPGGLASRLAGFARARQRHAQLGNAAAQVAALQAKAFTCPQLANLLWALPVMRVVDRQLVERPGSLGAAGHQPPWAAAGREAGQGGAGVGVSAAPSPGPSPAPPWTPVTTCCPAAVQPPCSSSWAGWRLAASGEGGAAAGQGAAAGVTPSAGAAGQVAAAATGCAPPSQVLDPAQPAPPGQALAAQPHARWRQSMPALLGSSLCCAAALSAGPCRPRSASFTWVLLAWAFARARYHHHHQLYDKLGEAVLQGLQGSHLMPRLQQASRAAPPHPRCFPRCCAHCMQLEEEAAIESQKRWGTHKQLVVFFGNVGIGWGVKAVLQAYRNVVERPNSGKPTDKLLGKVVTLDEFCTSRVSSAMNSPQPCEAGLDRSKPTRPPGVGPHVVP</sequence>
<feature type="compositionally biased region" description="Pro residues" evidence="1">
    <location>
        <begin position="408"/>
        <end position="419"/>
    </location>
</feature>
<dbReference type="Proteomes" id="UP000485058">
    <property type="component" value="Unassembled WGS sequence"/>
</dbReference>
<dbReference type="EMBL" id="BLLF01001333">
    <property type="protein sequence ID" value="GFH18651.1"/>
    <property type="molecule type" value="Genomic_DNA"/>
</dbReference>
<dbReference type="AlphaFoldDB" id="A0A699Z8Z4"/>
<comment type="caution">
    <text evidence="3">The sequence shown here is derived from an EMBL/GenBank/DDBJ whole genome shotgun (WGS) entry which is preliminary data.</text>
</comment>
<feature type="region of interest" description="Disordered" evidence="1">
    <location>
        <begin position="202"/>
        <end position="221"/>
    </location>
</feature>
<keyword evidence="4" id="KW-1185">Reference proteome</keyword>
<accession>A0A699Z8Z4</accession>
<feature type="region of interest" description="Disordered" evidence="1">
    <location>
        <begin position="99"/>
        <end position="137"/>
    </location>
</feature>
<proteinExistence type="predicted"/>
<feature type="region of interest" description="Disordered" evidence="1">
    <location>
        <begin position="389"/>
        <end position="419"/>
    </location>
</feature>
<protein>
    <submittedName>
        <fullName evidence="3">Uncharacterized protein</fullName>
    </submittedName>
</protein>
<name>A0A699Z8Z4_HAELA</name>
<organism evidence="3 4">
    <name type="scientific">Haematococcus lacustris</name>
    <name type="common">Green alga</name>
    <name type="synonym">Haematococcus pluvialis</name>
    <dbReference type="NCBI Taxonomy" id="44745"/>
    <lineage>
        <taxon>Eukaryota</taxon>
        <taxon>Viridiplantae</taxon>
        <taxon>Chlorophyta</taxon>
        <taxon>core chlorophytes</taxon>
        <taxon>Chlorophyceae</taxon>
        <taxon>CS clade</taxon>
        <taxon>Chlamydomonadales</taxon>
        <taxon>Haematococcaceae</taxon>
        <taxon>Haematococcus</taxon>
    </lineage>
</organism>
<reference evidence="3 4" key="1">
    <citation type="submission" date="2020-02" db="EMBL/GenBank/DDBJ databases">
        <title>Draft genome sequence of Haematococcus lacustris strain NIES-144.</title>
        <authorList>
            <person name="Morimoto D."/>
            <person name="Nakagawa S."/>
            <person name="Yoshida T."/>
            <person name="Sawayama S."/>
        </authorList>
    </citation>
    <scope>NUCLEOTIDE SEQUENCE [LARGE SCALE GENOMIC DNA]</scope>
    <source>
        <strain evidence="3 4">NIES-144</strain>
    </source>
</reference>
<evidence type="ECO:0000313" key="4">
    <source>
        <dbReference type="Proteomes" id="UP000485058"/>
    </source>
</evidence>
<feature type="signal peptide" evidence="2">
    <location>
        <begin position="1"/>
        <end position="17"/>
    </location>
</feature>